<comment type="caution">
    <text evidence="5">The sequence shown here is derived from an EMBL/GenBank/DDBJ whole genome shotgun (WGS) entry which is preliminary data.</text>
</comment>
<keyword evidence="6" id="KW-1185">Reference proteome</keyword>
<evidence type="ECO:0000256" key="2">
    <source>
        <dbReference type="ARBA" id="ARBA00022526"/>
    </source>
</evidence>
<dbReference type="GO" id="GO:0017057">
    <property type="term" value="F:6-phosphogluconolactonase activity"/>
    <property type="evidence" value="ECO:0007669"/>
    <property type="project" value="TreeGrafter"/>
</dbReference>
<evidence type="ECO:0000256" key="1">
    <source>
        <dbReference type="ARBA" id="ARBA00005564"/>
    </source>
</evidence>
<organism evidence="5 6">
    <name type="scientific">Novosphingobium flavum</name>
    <dbReference type="NCBI Taxonomy" id="1778672"/>
    <lineage>
        <taxon>Bacteria</taxon>
        <taxon>Pseudomonadati</taxon>
        <taxon>Pseudomonadota</taxon>
        <taxon>Alphaproteobacteria</taxon>
        <taxon>Sphingomonadales</taxon>
        <taxon>Sphingomonadaceae</taxon>
        <taxon>Novosphingobium</taxon>
    </lineage>
</organism>
<dbReference type="InterPro" id="IPR011048">
    <property type="entry name" value="Haem_d1_sf"/>
</dbReference>
<feature type="signal peptide" evidence="4">
    <location>
        <begin position="1"/>
        <end position="19"/>
    </location>
</feature>
<evidence type="ECO:0000256" key="3">
    <source>
        <dbReference type="SAM" id="MobiDB-lite"/>
    </source>
</evidence>
<dbReference type="SUPFAM" id="SSF51004">
    <property type="entry name" value="C-terminal (heme d1) domain of cytochrome cd1-nitrite reductase"/>
    <property type="match status" value="1"/>
</dbReference>
<reference evidence="5 6" key="1">
    <citation type="submission" date="2020-08" db="EMBL/GenBank/DDBJ databases">
        <title>The genome sequence of type strain Novosphingobium flavum NBRC 111647.</title>
        <authorList>
            <person name="Liu Y."/>
        </authorList>
    </citation>
    <scope>NUCLEOTIDE SEQUENCE [LARGE SCALE GENOMIC DNA]</scope>
    <source>
        <strain evidence="5 6">NBRC 111647</strain>
    </source>
</reference>
<dbReference type="InterPro" id="IPR019405">
    <property type="entry name" value="Lactonase_7-beta_prop"/>
</dbReference>
<sequence length="390" mass="40676">MRKSLPLTALAACAAVVCAAAPPSPRGSAPRETMVYIGTQGAGILSARLDDDSGKLSPPAAAAQVTRPTWLALDPARKLLFTVSEVGNYDGQNGEVLSYAVDPQSGALRPLSRAASGGGGPTHLSWASRAGAVFVANFGSGDVAALPVSADGRLAQPSSVQRETGSGPNPKQKSAHAHAATLDPSGRYVLVCDMGADKIFVYRYDRKSGALSPAPTPFLFTGPGTGPRNALFSNDGRFYYAITEHAADVRVLRWDARAGRLTPVQTAPLDPPGFTDHSASVIALSEDGRFLYAGNRTRSVLTVFAIDRATGKLAPVQEVSTGGLRPRGFALAPGGRWLLAGNQDSQTVAVFAVDRATGRLTQRGAPVPVGTEKPVSFAFLPLTPPKQPLR</sequence>
<proteinExistence type="inferred from homology"/>
<dbReference type="RefSeq" id="WP_185664126.1">
    <property type="nucleotide sequence ID" value="NZ_JACLAW010000007.1"/>
</dbReference>
<keyword evidence="2" id="KW-0119">Carbohydrate metabolism</keyword>
<name>A0A7X1FRX4_9SPHN</name>
<protein>
    <submittedName>
        <fullName evidence="5">Lactonase family protein</fullName>
    </submittedName>
</protein>
<dbReference type="GO" id="GO:0006006">
    <property type="term" value="P:glucose metabolic process"/>
    <property type="evidence" value="ECO:0007669"/>
    <property type="project" value="UniProtKB-KW"/>
</dbReference>
<feature type="chain" id="PRO_5031283346" evidence="4">
    <location>
        <begin position="20"/>
        <end position="390"/>
    </location>
</feature>
<gene>
    <name evidence="5" type="ORF">H7F51_09990</name>
</gene>
<dbReference type="Proteomes" id="UP000566813">
    <property type="component" value="Unassembled WGS sequence"/>
</dbReference>
<evidence type="ECO:0000313" key="6">
    <source>
        <dbReference type="Proteomes" id="UP000566813"/>
    </source>
</evidence>
<dbReference type="PANTHER" id="PTHR30344">
    <property type="entry name" value="6-PHOSPHOGLUCONOLACTONASE-RELATED"/>
    <property type="match status" value="1"/>
</dbReference>
<dbReference type="PANTHER" id="PTHR30344:SF1">
    <property type="entry name" value="6-PHOSPHOGLUCONOLACTONASE"/>
    <property type="match status" value="1"/>
</dbReference>
<dbReference type="InterPro" id="IPR050282">
    <property type="entry name" value="Cycloisomerase_2"/>
</dbReference>
<keyword evidence="2" id="KW-0313">Glucose metabolism</keyword>
<feature type="region of interest" description="Disordered" evidence="3">
    <location>
        <begin position="157"/>
        <end position="178"/>
    </location>
</feature>
<evidence type="ECO:0000313" key="5">
    <source>
        <dbReference type="EMBL" id="MBC2665855.1"/>
    </source>
</evidence>
<accession>A0A7X1FRX4</accession>
<keyword evidence="4" id="KW-0732">Signal</keyword>
<dbReference type="Pfam" id="PF10282">
    <property type="entry name" value="Lactonase"/>
    <property type="match status" value="1"/>
</dbReference>
<dbReference type="InterPro" id="IPR015943">
    <property type="entry name" value="WD40/YVTN_repeat-like_dom_sf"/>
</dbReference>
<dbReference type="Gene3D" id="2.130.10.10">
    <property type="entry name" value="YVTN repeat-like/Quinoprotein amine dehydrogenase"/>
    <property type="match status" value="1"/>
</dbReference>
<dbReference type="AlphaFoldDB" id="A0A7X1FRX4"/>
<evidence type="ECO:0000256" key="4">
    <source>
        <dbReference type="SAM" id="SignalP"/>
    </source>
</evidence>
<comment type="similarity">
    <text evidence="1">Belongs to the cycloisomerase 2 family.</text>
</comment>
<dbReference type="GO" id="GO:0005829">
    <property type="term" value="C:cytosol"/>
    <property type="evidence" value="ECO:0007669"/>
    <property type="project" value="TreeGrafter"/>
</dbReference>
<dbReference type="EMBL" id="JACLAW010000007">
    <property type="protein sequence ID" value="MBC2665855.1"/>
    <property type="molecule type" value="Genomic_DNA"/>
</dbReference>
<feature type="compositionally biased region" description="Polar residues" evidence="3">
    <location>
        <begin position="157"/>
        <end position="172"/>
    </location>
</feature>